<keyword evidence="1" id="KW-1133">Transmembrane helix</keyword>
<accession>A0A0M9DLP1</accession>
<dbReference type="InterPro" id="IPR003675">
    <property type="entry name" value="Rce1/LyrA-like_dom"/>
</dbReference>
<feature type="transmembrane region" description="Helical" evidence="1">
    <location>
        <begin position="215"/>
        <end position="234"/>
    </location>
</feature>
<evidence type="ECO:0000313" key="4">
    <source>
        <dbReference type="Proteomes" id="UP000037977"/>
    </source>
</evidence>
<dbReference type="GO" id="GO:0080120">
    <property type="term" value="P:CAAX-box protein maturation"/>
    <property type="evidence" value="ECO:0007669"/>
    <property type="project" value="UniProtKB-ARBA"/>
</dbReference>
<keyword evidence="4" id="KW-1185">Reference proteome</keyword>
<feature type="transmembrane region" description="Helical" evidence="1">
    <location>
        <begin position="133"/>
        <end position="151"/>
    </location>
</feature>
<dbReference type="AlphaFoldDB" id="A0A0M9DLP1"/>
<keyword evidence="1" id="KW-0812">Transmembrane</keyword>
<protein>
    <recommendedName>
        <fullName evidence="2">CAAX prenyl protease 2/Lysostaphin resistance protein A-like domain-containing protein</fullName>
    </recommendedName>
</protein>
<dbReference type="PANTHER" id="PTHR36435:SF1">
    <property type="entry name" value="CAAX AMINO TERMINAL PROTEASE FAMILY PROTEIN"/>
    <property type="match status" value="1"/>
</dbReference>
<feature type="transmembrane region" description="Helical" evidence="1">
    <location>
        <begin position="103"/>
        <end position="121"/>
    </location>
</feature>
<name>A0A0M9DLP1_9BACI</name>
<organism evidence="3 4">
    <name type="scientific">Lysinibacillus macroides</name>
    <dbReference type="NCBI Taxonomy" id="33935"/>
    <lineage>
        <taxon>Bacteria</taxon>
        <taxon>Bacillati</taxon>
        <taxon>Bacillota</taxon>
        <taxon>Bacilli</taxon>
        <taxon>Bacillales</taxon>
        <taxon>Bacillaceae</taxon>
        <taxon>Lysinibacillus</taxon>
    </lineage>
</organism>
<dbReference type="RefSeq" id="WP_053993161.1">
    <property type="nucleotide sequence ID" value="NZ_CP065643.1"/>
</dbReference>
<dbReference type="EMBL" id="LGCI01000002">
    <property type="protein sequence ID" value="KOY83968.1"/>
    <property type="molecule type" value="Genomic_DNA"/>
</dbReference>
<evidence type="ECO:0000313" key="3">
    <source>
        <dbReference type="EMBL" id="KOY83968.1"/>
    </source>
</evidence>
<dbReference type="Proteomes" id="UP000037977">
    <property type="component" value="Unassembled WGS sequence"/>
</dbReference>
<dbReference type="GO" id="GO:0004175">
    <property type="term" value="F:endopeptidase activity"/>
    <property type="evidence" value="ECO:0007669"/>
    <property type="project" value="UniProtKB-ARBA"/>
</dbReference>
<feature type="transmembrane region" description="Helical" evidence="1">
    <location>
        <begin position="37"/>
        <end position="58"/>
    </location>
</feature>
<proteinExistence type="predicted"/>
<sequence length="254" mass="28263">MKIKNSPIFLSILFTILALVFPTIAGAIIAIKSISSLSTIYLIQFAAFTCGILITLWIMKKSKFSLQDFGFRKFKAETWLVVIVVFELIAFFNGITIKDGFSVLTLLLLVIAVGICEELIFRGLVFKYLSAKGLKVAILGSSILFGFGHLANLLSGANFFMTLLQIAFAFLFGLVCAEIVAKTKSIIFPIIWHASHDFIAFLTDSEPNVLSVSMYVLHCLLLIGLAIYFWRALFPKKETTELMKLNNEKPEIGV</sequence>
<dbReference type="OrthoDB" id="371054at2"/>
<gene>
    <name evidence="3" type="ORF">ADM90_00725</name>
</gene>
<dbReference type="PATRIC" id="fig|33935.3.peg.2989"/>
<feature type="transmembrane region" description="Helical" evidence="1">
    <location>
        <begin position="79"/>
        <end position="97"/>
    </location>
</feature>
<dbReference type="PANTHER" id="PTHR36435">
    <property type="entry name" value="SLR1288 PROTEIN"/>
    <property type="match status" value="1"/>
</dbReference>
<dbReference type="InterPro" id="IPR052710">
    <property type="entry name" value="CAAX_protease"/>
</dbReference>
<comment type="caution">
    <text evidence="3">The sequence shown here is derived from an EMBL/GenBank/DDBJ whole genome shotgun (WGS) entry which is preliminary data.</text>
</comment>
<dbReference type="Pfam" id="PF02517">
    <property type="entry name" value="Rce1-like"/>
    <property type="match status" value="1"/>
</dbReference>
<evidence type="ECO:0000256" key="1">
    <source>
        <dbReference type="SAM" id="Phobius"/>
    </source>
</evidence>
<dbReference type="STRING" id="33935.ADM90_00725"/>
<keyword evidence="1" id="KW-0472">Membrane</keyword>
<reference evidence="3 4" key="1">
    <citation type="submission" date="2015-07" db="EMBL/GenBank/DDBJ databases">
        <title>Genome sequencing project for genomic taxonomy and phylogenomics of Bacillus-like bacteria.</title>
        <authorList>
            <person name="Liu B."/>
            <person name="Wang J."/>
            <person name="Zhu Y."/>
            <person name="Liu G."/>
            <person name="Chen Q."/>
            <person name="Chen Z."/>
            <person name="Che J."/>
            <person name="Ge C."/>
            <person name="Shi H."/>
            <person name="Pan Z."/>
            <person name="Liu X."/>
        </authorList>
    </citation>
    <scope>NUCLEOTIDE SEQUENCE [LARGE SCALE GENOMIC DNA]</scope>
    <source>
        <strain evidence="3 4">DSM 54</strain>
    </source>
</reference>
<evidence type="ECO:0000259" key="2">
    <source>
        <dbReference type="Pfam" id="PF02517"/>
    </source>
</evidence>
<feature type="domain" description="CAAX prenyl protease 2/Lysostaphin resistance protein A-like" evidence="2">
    <location>
        <begin position="102"/>
        <end position="199"/>
    </location>
</feature>